<accession>A0ABW0YXT5</accession>
<reference evidence="2" key="1">
    <citation type="journal article" date="2019" name="Int. J. Syst. Evol. Microbiol.">
        <title>The Global Catalogue of Microorganisms (GCM) 10K type strain sequencing project: providing services to taxonomists for standard genome sequencing and annotation.</title>
        <authorList>
            <consortium name="The Broad Institute Genomics Platform"/>
            <consortium name="The Broad Institute Genome Sequencing Center for Infectious Disease"/>
            <person name="Wu L."/>
            <person name="Ma J."/>
        </authorList>
    </citation>
    <scope>NUCLEOTIDE SEQUENCE [LARGE SCALE GENOMIC DNA]</scope>
    <source>
        <strain evidence="2">CGMCC 4.7304</strain>
    </source>
</reference>
<keyword evidence="2" id="KW-1185">Reference proteome</keyword>
<evidence type="ECO:0000313" key="2">
    <source>
        <dbReference type="Proteomes" id="UP001596083"/>
    </source>
</evidence>
<sequence length="157" mass="17041">MQQTPTGYDMAGDSALALALASGRPTGEAADALRRRLRQYIGLLAGPAERYANALEDSRAKDIAQNTVRHARAVAQDPVHDPAASLRLLAKSVDLLLRYSAEFRQQRAPGPVTTVIRHGDFPGRPDVATWTGVNTPPCFHVIGAEEPQGRKEPPRRV</sequence>
<dbReference type="RefSeq" id="WP_390316666.1">
    <property type="nucleotide sequence ID" value="NZ_JBHSPB010000007.1"/>
</dbReference>
<dbReference type="EMBL" id="JBHSPB010000007">
    <property type="protein sequence ID" value="MFC5721401.1"/>
    <property type="molecule type" value="Genomic_DNA"/>
</dbReference>
<protein>
    <submittedName>
        <fullName evidence="1">DUF6415 family natural product biosynthesis protein</fullName>
    </submittedName>
</protein>
<gene>
    <name evidence="1" type="ORF">ACFP1Z_14610</name>
</gene>
<proteinExistence type="predicted"/>
<name>A0ABW0YXT5_9ACTN</name>
<dbReference type="Proteomes" id="UP001596083">
    <property type="component" value="Unassembled WGS sequence"/>
</dbReference>
<organism evidence="1 2">
    <name type="scientific">Streptomyces gamaensis</name>
    <dbReference type="NCBI Taxonomy" id="1763542"/>
    <lineage>
        <taxon>Bacteria</taxon>
        <taxon>Bacillati</taxon>
        <taxon>Actinomycetota</taxon>
        <taxon>Actinomycetes</taxon>
        <taxon>Kitasatosporales</taxon>
        <taxon>Streptomycetaceae</taxon>
        <taxon>Streptomyces</taxon>
    </lineage>
</organism>
<dbReference type="InterPro" id="IPR046300">
    <property type="entry name" value="DUF6415"/>
</dbReference>
<evidence type="ECO:0000313" key="1">
    <source>
        <dbReference type="EMBL" id="MFC5721401.1"/>
    </source>
</evidence>
<comment type="caution">
    <text evidence="1">The sequence shown here is derived from an EMBL/GenBank/DDBJ whole genome shotgun (WGS) entry which is preliminary data.</text>
</comment>
<dbReference type="Pfam" id="PF19979">
    <property type="entry name" value="DUF6415"/>
    <property type="match status" value="1"/>
</dbReference>